<feature type="compositionally biased region" description="Polar residues" evidence="1">
    <location>
        <begin position="68"/>
        <end position="82"/>
    </location>
</feature>
<accession>A0A699Z4B3</accession>
<comment type="caution">
    <text evidence="2">The sequence shown here is derived from an EMBL/GenBank/DDBJ whole genome shotgun (WGS) entry which is preliminary data.</text>
</comment>
<protein>
    <submittedName>
        <fullName evidence="2">TsaA-like domain-containing protein</fullName>
    </submittedName>
</protein>
<evidence type="ECO:0000313" key="2">
    <source>
        <dbReference type="EMBL" id="GFH13869.1"/>
    </source>
</evidence>
<feature type="region of interest" description="Disordered" evidence="1">
    <location>
        <begin position="68"/>
        <end position="104"/>
    </location>
</feature>
<proteinExistence type="predicted"/>
<dbReference type="AlphaFoldDB" id="A0A699Z4B3"/>
<feature type="compositionally biased region" description="Low complexity" evidence="1">
    <location>
        <begin position="89"/>
        <end position="102"/>
    </location>
</feature>
<keyword evidence="3" id="KW-1185">Reference proteome</keyword>
<dbReference type="Proteomes" id="UP000485058">
    <property type="component" value="Unassembled WGS sequence"/>
</dbReference>
<gene>
    <name evidence="2" type="ORF">HaLaN_09827</name>
</gene>
<evidence type="ECO:0000256" key="1">
    <source>
        <dbReference type="SAM" id="MobiDB-lite"/>
    </source>
</evidence>
<sequence>MRRAAAVSVACCLAAIAVSVRLARLLQALRAQLRETKAALKQECVKRASDRTGRIRAEQEVLRLQLHLANQTRDQEPATQAAGSKAYNEGSSSTSTEGSSSSRLGGPPVLPVGYFMKPIGHIQSCFTQRQGCHFVTANTTSTL</sequence>
<dbReference type="EMBL" id="BLLF01000661">
    <property type="protein sequence ID" value="GFH13869.1"/>
    <property type="molecule type" value="Genomic_DNA"/>
</dbReference>
<organism evidence="2 3">
    <name type="scientific">Haematococcus lacustris</name>
    <name type="common">Green alga</name>
    <name type="synonym">Haematococcus pluvialis</name>
    <dbReference type="NCBI Taxonomy" id="44745"/>
    <lineage>
        <taxon>Eukaryota</taxon>
        <taxon>Viridiplantae</taxon>
        <taxon>Chlorophyta</taxon>
        <taxon>core chlorophytes</taxon>
        <taxon>Chlorophyceae</taxon>
        <taxon>CS clade</taxon>
        <taxon>Chlamydomonadales</taxon>
        <taxon>Haematococcaceae</taxon>
        <taxon>Haematococcus</taxon>
    </lineage>
</organism>
<evidence type="ECO:0000313" key="3">
    <source>
        <dbReference type="Proteomes" id="UP000485058"/>
    </source>
</evidence>
<name>A0A699Z4B3_HAELA</name>
<reference evidence="2 3" key="1">
    <citation type="submission" date="2020-02" db="EMBL/GenBank/DDBJ databases">
        <title>Draft genome sequence of Haematococcus lacustris strain NIES-144.</title>
        <authorList>
            <person name="Morimoto D."/>
            <person name="Nakagawa S."/>
            <person name="Yoshida T."/>
            <person name="Sawayama S."/>
        </authorList>
    </citation>
    <scope>NUCLEOTIDE SEQUENCE [LARGE SCALE GENOMIC DNA]</scope>
    <source>
        <strain evidence="2 3">NIES-144</strain>
    </source>
</reference>